<organism evidence="7 8">
    <name type="scientific">Thalassobacillus hwangdonensis</name>
    <dbReference type="NCBI Taxonomy" id="546108"/>
    <lineage>
        <taxon>Bacteria</taxon>
        <taxon>Bacillati</taxon>
        <taxon>Bacillota</taxon>
        <taxon>Bacilli</taxon>
        <taxon>Bacillales</taxon>
        <taxon>Bacillaceae</taxon>
        <taxon>Thalassobacillus</taxon>
    </lineage>
</organism>
<dbReference type="SUPFAM" id="SSF88723">
    <property type="entry name" value="PIN domain-like"/>
    <property type="match status" value="1"/>
</dbReference>
<dbReference type="Pfam" id="PF02739">
    <property type="entry name" value="5_3_exonuc_N"/>
    <property type="match status" value="1"/>
</dbReference>
<comment type="function">
    <text evidence="4">5'-3' exonuclease acting preferentially on double-stranded DNA.</text>
</comment>
<dbReference type="InterPro" id="IPR008918">
    <property type="entry name" value="HhH2"/>
</dbReference>
<name>A0ABW3KW49_9BACI</name>
<dbReference type="PANTHER" id="PTHR42646:SF2">
    <property type="entry name" value="5'-3' EXONUCLEASE FAMILY PROTEIN"/>
    <property type="match status" value="1"/>
</dbReference>
<keyword evidence="2" id="KW-0378">Hydrolase</keyword>
<accession>A0ABW3KW49</accession>
<evidence type="ECO:0000256" key="2">
    <source>
        <dbReference type="ARBA" id="ARBA00022801"/>
    </source>
</evidence>
<dbReference type="InterPro" id="IPR002421">
    <property type="entry name" value="5-3_exonuclease"/>
</dbReference>
<dbReference type="InterPro" id="IPR020046">
    <property type="entry name" value="5-3_exonucl_a-hlix_arch_N"/>
</dbReference>
<dbReference type="PANTHER" id="PTHR42646">
    <property type="entry name" value="FLAP ENDONUCLEASE XNI"/>
    <property type="match status" value="1"/>
</dbReference>
<dbReference type="InterPro" id="IPR020045">
    <property type="entry name" value="DNA_polI_H3TH"/>
</dbReference>
<dbReference type="Gene3D" id="3.40.50.1010">
    <property type="entry name" value="5'-nuclease"/>
    <property type="match status" value="1"/>
</dbReference>
<keyword evidence="7" id="KW-0269">Exonuclease</keyword>
<evidence type="ECO:0000256" key="3">
    <source>
        <dbReference type="ARBA" id="ARBA00023125"/>
    </source>
</evidence>
<comment type="caution">
    <text evidence="7">The sequence shown here is derived from an EMBL/GenBank/DDBJ whole genome shotgun (WGS) entry which is preliminary data.</text>
</comment>
<gene>
    <name evidence="7" type="ORF">ACFQ2J_01705</name>
</gene>
<dbReference type="SMART" id="SM00279">
    <property type="entry name" value="HhH2"/>
    <property type="match status" value="1"/>
</dbReference>
<evidence type="ECO:0000313" key="8">
    <source>
        <dbReference type="Proteomes" id="UP001596990"/>
    </source>
</evidence>
<evidence type="ECO:0000256" key="5">
    <source>
        <dbReference type="ARBA" id="ARBA00050026"/>
    </source>
</evidence>
<evidence type="ECO:0000259" key="6">
    <source>
        <dbReference type="SMART" id="SM00475"/>
    </source>
</evidence>
<evidence type="ECO:0000256" key="4">
    <source>
        <dbReference type="ARBA" id="ARBA00049957"/>
    </source>
</evidence>
<dbReference type="Pfam" id="PF01367">
    <property type="entry name" value="5_3_exonuc"/>
    <property type="match status" value="1"/>
</dbReference>
<dbReference type="SMART" id="SM00475">
    <property type="entry name" value="53EXOc"/>
    <property type="match status" value="1"/>
</dbReference>
<protein>
    <recommendedName>
        <fullName evidence="5">5'-3' exonuclease</fullName>
    </recommendedName>
</protein>
<dbReference type="GO" id="GO:0004527">
    <property type="term" value="F:exonuclease activity"/>
    <property type="evidence" value="ECO:0007669"/>
    <property type="project" value="UniProtKB-KW"/>
</dbReference>
<keyword evidence="1" id="KW-0540">Nuclease</keyword>
<dbReference type="SUPFAM" id="SSF47807">
    <property type="entry name" value="5' to 3' exonuclease, C-terminal subdomain"/>
    <property type="match status" value="1"/>
</dbReference>
<sequence length="292" mass="32943">MDKKILLVDGMALLFRSFYATAISGYYMINSKGVPTNAVHGFIKHLFAATKAYQPSHVICCWDMGSTTFRTELYPNYKANRDAPPEQLVPQFDLVKEVVETLDIPNVGLKGYEADDCIGTLTNKYSSDAEVIILTGDQDILQLLQENVTVSLLKKGFGNYAEYQSDRFYEEKGITPTQMIDLKALMGDSSDNYPGVKGVGEKTALKLLQTHTTIEGILENIDTLTKGQRDKIERDLEMLHLSRKLARIHCEVNVDCSLEEAIFRVNRDAMVTKFEELEFKRLDDVIDQVAHN</sequence>
<dbReference type="InterPro" id="IPR029060">
    <property type="entry name" value="PIN-like_dom_sf"/>
</dbReference>
<dbReference type="Gene3D" id="1.10.150.20">
    <property type="entry name" value="5' to 3' exonuclease, C-terminal subdomain"/>
    <property type="match status" value="1"/>
</dbReference>
<reference evidence="8" key="1">
    <citation type="journal article" date="2019" name="Int. J. Syst. Evol. Microbiol.">
        <title>The Global Catalogue of Microorganisms (GCM) 10K type strain sequencing project: providing services to taxonomists for standard genome sequencing and annotation.</title>
        <authorList>
            <consortium name="The Broad Institute Genomics Platform"/>
            <consortium name="The Broad Institute Genome Sequencing Center for Infectious Disease"/>
            <person name="Wu L."/>
            <person name="Ma J."/>
        </authorList>
    </citation>
    <scope>NUCLEOTIDE SEQUENCE [LARGE SCALE GENOMIC DNA]</scope>
    <source>
        <strain evidence="8">CCUG 56607</strain>
    </source>
</reference>
<evidence type="ECO:0000256" key="1">
    <source>
        <dbReference type="ARBA" id="ARBA00022722"/>
    </source>
</evidence>
<dbReference type="CDD" id="cd09859">
    <property type="entry name" value="PIN_53EXO"/>
    <property type="match status" value="1"/>
</dbReference>
<dbReference type="CDD" id="cd09898">
    <property type="entry name" value="H3TH_53EXO"/>
    <property type="match status" value="1"/>
</dbReference>
<dbReference type="InterPro" id="IPR036279">
    <property type="entry name" value="5-3_exonuclease_C_sf"/>
</dbReference>
<keyword evidence="8" id="KW-1185">Reference proteome</keyword>
<dbReference type="RefSeq" id="WP_386056000.1">
    <property type="nucleotide sequence ID" value="NZ_JBHTKL010000001.1"/>
</dbReference>
<feature type="domain" description="5'-3' exonuclease" evidence="6">
    <location>
        <begin position="3"/>
        <end position="264"/>
    </location>
</feature>
<dbReference type="InterPro" id="IPR038969">
    <property type="entry name" value="FEN"/>
</dbReference>
<dbReference type="Proteomes" id="UP001596990">
    <property type="component" value="Unassembled WGS sequence"/>
</dbReference>
<proteinExistence type="predicted"/>
<keyword evidence="3" id="KW-0238">DNA-binding</keyword>
<dbReference type="EMBL" id="JBHTKL010000001">
    <property type="protein sequence ID" value="MFD1017900.1"/>
    <property type="molecule type" value="Genomic_DNA"/>
</dbReference>
<evidence type="ECO:0000313" key="7">
    <source>
        <dbReference type="EMBL" id="MFD1017900.1"/>
    </source>
</evidence>